<feature type="domain" description="ASPIC/UnbV" evidence="2">
    <location>
        <begin position="367"/>
        <end position="434"/>
    </location>
</feature>
<dbReference type="PANTHER" id="PTHR16026:SF0">
    <property type="entry name" value="CARTILAGE ACIDIC PROTEIN 1"/>
    <property type="match status" value="1"/>
</dbReference>
<dbReference type="InterPro" id="IPR011519">
    <property type="entry name" value="UnbV_ASPIC"/>
</dbReference>
<reference evidence="3" key="1">
    <citation type="submission" date="2018-05" db="EMBL/GenBank/DDBJ databases">
        <authorList>
            <person name="Lanie J.A."/>
            <person name="Ng W.-L."/>
            <person name="Kazmierczak K.M."/>
            <person name="Andrzejewski T.M."/>
            <person name="Davidsen T.M."/>
            <person name="Wayne K.J."/>
            <person name="Tettelin H."/>
            <person name="Glass J.I."/>
            <person name="Rusch D."/>
            <person name="Podicherti R."/>
            <person name="Tsui H.-C.T."/>
            <person name="Winkler M.E."/>
        </authorList>
    </citation>
    <scope>NUCLEOTIDE SEQUENCE</scope>
</reference>
<accession>A0A382G9Y9</accession>
<dbReference type="Pfam" id="PF13517">
    <property type="entry name" value="FG-GAP_3"/>
    <property type="match status" value="2"/>
</dbReference>
<evidence type="ECO:0000256" key="1">
    <source>
        <dbReference type="ARBA" id="ARBA00022729"/>
    </source>
</evidence>
<dbReference type="InterPro" id="IPR027039">
    <property type="entry name" value="Crtac1"/>
</dbReference>
<dbReference type="InterPro" id="IPR028994">
    <property type="entry name" value="Integrin_alpha_N"/>
</dbReference>
<proteinExistence type="predicted"/>
<name>A0A382G9Y9_9ZZZZ</name>
<dbReference type="Pfam" id="PF07593">
    <property type="entry name" value="UnbV_ASPIC"/>
    <property type="match status" value="1"/>
</dbReference>
<sequence length="442" mass="48461">DLAGVGDTGYGLGCCVGDYNNDGFLDLYVANFGANVLYQNKGDGTFIDVARQAKVDGNQLSSSCAFSDYDNDGDLDLYTVNYVQFNLEENPKCTHQGVSTYCTPEALPGQSDSFFRNNGDGTFSDITQSAGLFAPTGKGLGVVWGDYDNDGDPDIFVANDTTPNFLYQNNGKGTFQNIALFAGVALSMEGRPYSGMGTNFGDFDNDGDLDIVVTNFQDQTNSLYQNEQNAFFNEVSFSTGIGEKSLPYLAWGVDFVDLNNDGWQDLFIANGHLDHNISDIDPIGTYAQRNQVFINQKGRAFIDRSAAMLEQQQVSRGSAFGDLDNDGDIDIVVSNLNDHPVILWNVTEHTSNWFILKLIGTSDNHSAIGTRVKIKIEQQIQIREVKSGSGYLSQNDLRLHFGLGQAKQIDQLEIHWPNGTTQQLNRVPGNQILTVTQEKLSG</sequence>
<keyword evidence="1" id="KW-0732">Signal</keyword>
<dbReference type="AlphaFoldDB" id="A0A382G9Y9"/>
<dbReference type="InterPro" id="IPR013517">
    <property type="entry name" value="FG-GAP"/>
</dbReference>
<organism evidence="3">
    <name type="scientific">marine metagenome</name>
    <dbReference type="NCBI Taxonomy" id="408172"/>
    <lineage>
        <taxon>unclassified sequences</taxon>
        <taxon>metagenomes</taxon>
        <taxon>ecological metagenomes</taxon>
    </lineage>
</organism>
<dbReference type="PANTHER" id="PTHR16026">
    <property type="entry name" value="CARTILAGE ACIDIC PROTEIN 1"/>
    <property type="match status" value="1"/>
</dbReference>
<gene>
    <name evidence="3" type="ORF">METZ01_LOCUS223865</name>
</gene>
<feature type="non-terminal residue" evidence="3">
    <location>
        <position position="1"/>
    </location>
</feature>
<evidence type="ECO:0000313" key="3">
    <source>
        <dbReference type="EMBL" id="SVB71011.1"/>
    </source>
</evidence>
<dbReference type="EMBL" id="UINC01053915">
    <property type="protein sequence ID" value="SVB71011.1"/>
    <property type="molecule type" value="Genomic_DNA"/>
</dbReference>
<dbReference type="Gene3D" id="2.130.10.130">
    <property type="entry name" value="Integrin alpha, N-terminal"/>
    <property type="match status" value="2"/>
</dbReference>
<protein>
    <recommendedName>
        <fullName evidence="2">ASPIC/UnbV domain-containing protein</fullName>
    </recommendedName>
</protein>
<evidence type="ECO:0000259" key="2">
    <source>
        <dbReference type="Pfam" id="PF07593"/>
    </source>
</evidence>
<dbReference type="SUPFAM" id="SSF69318">
    <property type="entry name" value="Integrin alpha N-terminal domain"/>
    <property type="match status" value="1"/>
</dbReference>